<accession>A0A2M4C7A4</accession>
<proteinExistence type="predicted"/>
<dbReference type="AlphaFoldDB" id="A0A2M4C7A4"/>
<organism evidence="1">
    <name type="scientific">Anopheles marajoara</name>
    <dbReference type="NCBI Taxonomy" id="58244"/>
    <lineage>
        <taxon>Eukaryota</taxon>
        <taxon>Metazoa</taxon>
        <taxon>Ecdysozoa</taxon>
        <taxon>Arthropoda</taxon>
        <taxon>Hexapoda</taxon>
        <taxon>Insecta</taxon>
        <taxon>Pterygota</taxon>
        <taxon>Neoptera</taxon>
        <taxon>Endopterygota</taxon>
        <taxon>Diptera</taxon>
        <taxon>Nematocera</taxon>
        <taxon>Culicoidea</taxon>
        <taxon>Culicidae</taxon>
        <taxon>Anophelinae</taxon>
        <taxon>Anopheles</taxon>
    </lineage>
</organism>
<reference evidence="1" key="1">
    <citation type="submission" date="2018-01" db="EMBL/GenBank/DDBJ databases">
        <title>An insight into the sialome of Amazonian anophelines.</title>
        <authorList>
            <person name="Ribeiro J.M."/>
            <person name="Scarpassa V."/>
            <person name="Calvo E."/>
        </authorList>
    </citation>
    <scope>NUCLEOTIDE SEQUENCE</scope>
    <source>
        <tissue evidence="1">Salivary glands</tissue>
    </source>
</reference>
<evidence type="ECO:0000313" key="1">
    <source>
        <dbReference type="EMBL" id="MBW61011.1"/>
    </source>
</evidence>
<name>A0A2M4C7A4_9DIPT</name>
<sequence length="135" mass="14741">MAIFALLLPLVYAFNARSTARPGRKMGRKHESYHHHHHRHPAQHHDCFFSYHSSHSPWSVLLVLVLFYATDTPQQPITIYRCLPSPVSATPGETGGCHGSAGGCNGGAKSAPGSARHLPPTCRLDATNVQRLNVV</sequence>
<dbReference type="EMBL" id="GGFJ01011870">
    <property type="protein sequence ID" value="MBW61011.1"/>
    <property type="molecule type" value="Transcribed_RNA"/>
</dbReference>
<protein>
    <submittedName>
        <fullName evidence="1">Putative secreted protein</fullName>
    </submittedName>
</protein>